<evidence type="ECO:0000256" key="2">
    <source>
        <dbReference type="ARBA" id="ARBA00023015"/>
    </source>
</evidence>
<dbReference type="PANTHER" id="PTHR30419">
    <property type="entry name" value="HTH-TYPE TRANSCRIPTIONAL REGULATOR YBHD"/>
    <property type="match status" value="1"/>
</dbReference>
<dbReference type="STRING" id="1121476.SAMN02745751_01068"/>
<dbReference type="GO" id="GO:0003677">
    <property type="term" value="F:DNA binding"/>
    <property type="evidence" value="ECO:0007669"/>
    <property type="project" value="UniProtKB-KW"/>
</dbReference>
<keyword evidence="3 6" id="KW-0238">DNA-binding</keyword>
<reference evidence="6 7" key="1">
    <citation type="submission" date="2016-11" db="EMBL/GenBank/DDBJ databases">
        <authorList>
            <person name="Jaros S."/>
            <person name="Januszkiewicz K."/>
            <person name="Wedrychowicz H."/>
        </authorList>
    </citation>
    <scope>NUCLEOTIDE SEQUENCE [LARGE SCALE GENOMIC DNA]</scope>
    <source>
        <strain evidence="6 7">DSM 17477</strain>
    </source>
</reference>
<dbReference type="CDD" id="cd05466">
    <property type="entry name" value="PBP2_LTTR_substrate"/>
    <property type="match status" value="1"/>
</dbReference>
<dbReference type="GO" id="GO:0003700">
    <property type="term" value="F:DNA-binding transcription factor activity"/>
    <property type="evidence" value="ECO:0007669"/>
    <property type="project" value="InterPro"/>
</dbReference>
<dbReference type="SUPFAM" id="SSF53850">
    <property type="entry name" value="Periplasmic binding protein-like II"/>
    <property type="match status" value="1"/>
</dbReference>
<dbReference type="Pfam" id="PF03466">
    <property type="entry name" value="LysR_substrate"/>
    <property type="match status" value="1"/>
</dbReference>
<keyword evidence="4" id="KW-0804">Transcription</keyword>
<keyword evidence="2" id="KW-0805">Transcription regulation</keyword>
<sequence length="292" mass="33301">MSLEKFEIFVKVVELKSFTKAAEFLGYTQSGVSHAINSLEKDFGFQLFIRNRTGLKLTHNGETVLIYIRDLIKSNEQLLATVSSINKVNKGKIKIGTFPSVSTNWLPSIIQNFRSDYPNIDIDLLDGEYDEIREWIKDYTVDCGFVLCDTPDDRLDVTHLLKDPQLIVLPPGHELCQYDRIPVDKLNGTNIILPKEGTDYHIGKLIEKYNLDINVSCFSTNNFTTIAMVKSDLGYSILPELFIKNLKGELVLKQLDVPFYRYLGFGVLNNRKLSPALNVFKNYVVDYVNTTK</sequence>
<dbReference type="InterPro" id="IPR036390">
    <property type="entry name" value="WH_DNA-bd_sf"/>
</dbReference>
<name>A0A1M6E5B6_9FIRM</name>
<evidence type="ECO:0000256" key="4">
    <source>
        <dbReference type="ARBA" id="ARBA00023163"/>
    </source>
</evidence>
<feature type="domain" description="HTH lysR-type" evidence="5">
    <location>
        <begin position="1"/>
        <end position="58"/>
    </location>
</feature>
<evidence type="ECO:0000259" key="5">
    <source>
        <dbReference type="PROSITE" id="PS50931"/>
    </source>
</evidence>
<dbReference type="InterPro" id="IPR000847">
    <property type="entry name" value="LysR_HTH_N"/>
</dbReference>
<dbReference type="GO" id="GO:0005829">
    <property type="term" value="C:cytosol"/>
    <property type="evidence" value="ECO:0007669"/>
    <property type="project" value="TreeGrafter"/>
</dbReference>
<gene>
    <name evidence="6" type="ORF">SAMN02745751_01068</name>
</gene>
<organism evidence="6 7">
    <name type="scientific">Dethiosulfatibacter aminovorans DSM 17477</name>
    <dbReference type="NCBI Taxonomy" id="1121476"/>
    <lineage>
        <taxon>Bacteria</taxon>
        <taxon>Bacillati</taxon>
        <taxon>Bacillota</taxon>
        <taxon>Tissierellia</taxon>
        <taxon>Dethiosulfatibacter</taxon>
    </lineage>
</organism>
<evidence type="ECO:0000256" key="1">
    <source>
        <dbReference type="ARBA" id="ARBA00009437"/>
    </source>
</evidence>
<dbReference type="EMBL" id="FQZL01000007">
    <property type="protein sequence ID" value="SHI80559.1"/>
    <property type="molecule type" value="Genomic_DNA"/>
</dbReference>
<dbReference type="InterPro" id="IPR005119">
    <property type="entry name" value="LysR_subst-bd"/>
</dbReference>
<dbReference type="InterPro" id="IPR036388">
    <property type="entry name" value="WH-like_DNA-bd_sf"/>
</dbReference>
<dbReference type="Pfam" id="PF00126">
    <property type="entry name" value="HTH_1"/>
    <property type="match status" value="1"/>
</dbReference>
<proteinExistence type="inferred from homology"/>
<dbReference type="RefSeq" id="WP_073048276.1">
    <property type="nucleotide sequence ID" value="NZ_FQZL01000007.1"/>
</dbReference>
<dbReference type="Gene3D" id="1.10.10.10">
    <property type="entry name" value="Winged helix-like DNA-binding domain superfamily/Winged helix DNA-binding domain"/>
    <property type="match status" value="1"/>
</dbReference>
<dbReference type="Gene3D" id="3.40.190.290">
    <property type="match status" value="1"/>
</dbReference>
<dbReference type="FunFam" id="1.10.10.10:FF:000001">
    <property type="entry name" value="LysR family transcriptional regulator"/>
    <property type="match status" value="1"/>
</dbReference>
<accession>A0A1M6E5B6</accession>
<dbReference type="PRINTS" id="PR00039">
    <property type="entry name" value="HTHLYSR"/>
</dbReference>
<dbReference type="OrthoDB" id="119203at2"/>
<evidence type="ECO:0000313" key="7">
    <source>
        <dbReference type="Proteomes" id="UP000184052"/>
    </source>
</evidence>
<comment type="similarity">
    <text evidence="1">Belongs to the LysR transcriptional regulatory family.</text>
</comment>
<dbReference type="PROSITE" id="PS50931">
    <property type="entry name" value="HTH_LYSR"/>
    <property type="match status" value="1"/>
</dbReference>
<evidence type="ECO:0000313" key="6">
    <source>
        <dbReference type="EMBL" id="SHI80559.1"/>
    </source>
</evidence>
<protein>
    <submittedName>
        <fullName evidence="6">DNA-binding transcriptional regulator, LysR family</fullName>
    </submittedName>
</protein>
<dbReference type="SUPFAM" id="SSF46785">
    <property type="entry name" value="Winged helix' DNA-binding domain"/>
    <property type="match status" value="1"/>
</dbReference>
<dbReference type="AlphaFoldDB" id="A0A1M6E5B6"/>
<dbReference type="Proteomes" id="UP000184052">
    <property type="component" value="Unassembled WGS sequence"/>
</dbReference>
<evidence type="ECO:0000256" key="3">
    <source>
        <dbReference type="ARBA" id="ARBA00023125"/>
    </source>
</evidence>
<keyword evidence="7" id="KW-1185">Reference proteome</keyword>
<dbReference type="InterPro" id="IPR050950">
    <property type="entry name" value="HTH-type_LysR_regulators"/>
</dbReference>
<dbReference type="PANTHER" id="PTHR30419:SF24">
    <property type="entry name" value="HTH-TYPE TRANSCRIPTIONAL REGULATOR CZCR"/>
    <property type="match status" value="1"/>
</dbReference>